<feature type="transmembrane region" description="Helical" evidence="3">
    <location>
        <begin position="797"/>
        <end position="830"/>
    </location>
</feature>
<feature type="transmembrane region" description="Helical" evidence="3">
    <location>
        <begin position="560"/>
        <end position="593"/>
    </location>
</feature>
<protein>
    <recommendedName>
        <fullName evidence="4">TRAP C4-dicarboxylate transport system permease DctM subunit domain-containing protein</fullName>
    </recommendedName>
</protein>
<keyword evidence="3" id="KW-1133">Transmembrane helix</keyword>
<reference evidence="5 6" key="1">
    <citation type="submission" date="2023-01" db="EMBL/GenBank/DDBJ databases">
        <title>Complete genome sequence of Roseicyclus marinus strain Dej080120_10.</title>
        <authorList>
            <person name="Ueki S."/>
            <person name="Maruyama F."/>
        </authorList>
    </citation>
    <scope>NUCLEOTIDE SEQUENCE [LARGE SCALE GENOMIC DNA]</scope>
    <source>
        <strain evidence="5 6">Dej080120_10</strain>
    </source>
</reference>
<dbReference type="InterPro" id="IPR011853">
    <property type="entry name" value="TRAP_DctM-Dct_fused"/>
</dbReference>
<keyword evidence="1" id="KW-0997">Cell inner membrane</keyword>
<feature type="transmembrane region" description="Helical" evidence="3">
    <location>
        <begin position="388"/>
        <end position="411"/>
    </location>
</feature>
<evidence type="ECO:0000256" key="1">
    <source>
        <dbReference type="RuleBase" id="RU369079"/>
    </source>
</evidence>
<evidence type="ECO:0000313" key="6">
    <source>
        <dbReference type="Proteomes" id="UP001337723"/>
    </source>
</evidence>
<feature type="transmembrane region" description="Helical" evidence="3">
    <location>
        <begin position="702"/>
        <end position="725"/>
    </location>
</feature>
<feature type="transmembrane region" description="Helical" evidence="3">
    <location>
        <begin position="32"/>
        <end position="54"/>
    </location>
</feature>
<feature type="transmembrane region" description="Helical" evidence="3">
    <location>
        <begin position="646"/>
        <end position="671"/>
    </location>
</feature>
<evidence type="ECO:0000313" key="5">
    <source>
        <dbReference type="EMBL" id="BDW85121.1"/>
    </source>
</evidence>
<organism evidence="5 6">
    <name type="scientific">Roseicyclus marinus</name>
    <dbReference type="NCBI Taxonomy" id="2161673"/>
    <lineage>
        <taxon>Bacteria</taxon>
        <taxon>Pseudomonadati</taxon>
        <taxon>Pseudomonadota</taxon>
        <taxon>Alphaproteobacteria</taxon>
        <taxon>Rhodobacterales</taxon>
        <taxon>Roseobacteraceae</taxon>
        <taxon>Roseicyclus</taxon>
    </lineage>
</organism>
<feature type="transmembrane region" description="Helical" evidence="3">
    <location>
        <begin position="196"/>
        <end position="222"/>
    </location>
</feature>
<comment type="subcellular location">
    <subcellularLocation>
        <location evidence="1">Cell inner membrane</location>
        <topology evidence="1">Multi-pass membrane protein</topology>
    </subcellularLocation>
</comment>
<feature type="transmembrane region" description="Helical" evidence="3">
    <location>
        <begin position="320"/>
        <end position="338"/>
    </location>
</feature>
<keyword evidence="1" id="KW-0813">Transport</keyword>
<evidence type="ECO:0000256" key="3">
    <source>
        <dbReference type="SAM" id="Phobius"/>
    </source>
</evidence>
<evidence type="ECO:0000256" key="2">
    <source>
        <dbReference type="SAM" id="Coils"/>
    </source>
</evidence>
<comment type="function">
    <text evidence="1">Part of the tripartite ATP-independent periplasmic (TRAP) transport system.</text>
</comment>
<feature type="transmembrane region" description="Helical" evidence="3">
    <location>
        <begin position="165"/>
        <end position="184"/>
    </location>
</feature>
<accession>A0AA48HSA0</accession>
<dbReference type="Proteomes" id="UP001337723">
    <property type="component" value="Chromosome"/>
</dbReference>
<dbReference type="EMBL" id="AP027266">
    <property type="protein sequence ID" value="BDW85121.1"/>
    <property type="molecule type" value="Genomic_DNA"/>
</dbReference>
<name>A0AA48HSA0_9RHOB</name>
<dbReference type="GO" id="GO:0022857">
    <property type="term" value="F:transmembrane transporter activity"/>
    <property type="evidence" value="ECO:0007669"/>
    <property type="project" value="UniProtKB-UniRule"/>
</dbReference>
<feature type="transmembrane region" description="Helical" evidence="3">
    <location>
        <begin position="613"/>
        <end position="634"/>
    </location>
</feature>
<dbReference type="AlphaFoldDB" id="A0AA48HSA0"/>
<dbReference type="PANTHER" id="PTHR43849:SF2">
    <property type="entry name" value="BLL3936 PROTEIN"/>
    <property type="match status" value="1"/>
</dbReference>
<feature type="transmembrane region" description="Helical" evidence="3">
    <location>
        <begin position="677"/>
        <end position="695"/>
    </location>
</feature>
<feature type="coiled-coil region" evidence="2">
    <location>
        <begin position="118"/>
        <end position="145"/>
    </location>
</feature>
<dbReference type="InterPro" id="IPR010656">
    <property type="entry name" value="DctM"/>
</dbReference>
<keyword evidence="1" id="KW-1003">Cell membrane</keyword>
<feature type="transmembrane region" description="Helical" evidence="3">
    <location>
        <begin position="737"/>
        <end position="759"/>
    </location>
</feature>
<keyword evidence="3" id="KW-0812">Transmembrane</keyword>
<feature type="transmembrane region" description="Helical" evidence="3">
    <location>
        <begin position="289"/>
        <end position="308"/>
    </location>
</feature>
<dbReference type="RefSeq" id="WP_338275630.1">
    <property type="nucleotide sequence ID" value="NZ_AP027266.1"/>
</dbReference>
<dbReference type="NCBIfam" id="TIGR02123">
    <property type="entry name" value="TRAP_fused"/>
    <property type="match status" value="1"/>
</dbReference>
<dbReference type="KEGG" id="rmai:MACH21_12980"/>
<dbReference type="PANTHER" id="PTHR43849">
    <property type="entry name" value="BLL3936 PROTEIN"/>
    <property type="match status" value="1"/>
</dbReference>
<feature type="transmembrane region" description="Helical" evidence="3">
    <location>
        <begin position="771"/>
        <end position="791"/>
    </location>
</feature>
<sequence>MTDQTSQTDQVLAEGVDEEPVESYRRLFTGRAYMLIAAIAFLYAAFHMAALNGLSVSGLIASPWSVQATIAERATQEGFEDLRAALGPAGEEFSGNSMRRLMALAGEVAQTADNAEEITALMADIEIAQDEASELRRTARDIQSVWADRFFFLPTLPMEPWNFRMIHIAGALVLGFLLFASHSFPANAPPARDTKLVTYVAAALALPALVAAVTTLGIIQYLGTDQVMEMGGRVLWMSMPEIPENFSAYDWVYAREIWWFGVPLLIATFGAIVTGWFERRDRAAFTASDIVLGFCAVIVALYLIPIYGTAARNAVGTPQVPIGVAFAATAGTALILELTRRVAGMALVVIAGIFLVYTFTAHMLPSILRVETPYTWQRFFGTVYSDVGILGTTTSVSSTYIILFIIFAAFLQASKVGDYFVNFAFAAAGRARGGPAKVAIFASGLMGMINGTSAGNVVATGSLTIPLMKKVGYKPKTAGAIEAAASTGGQIMPPIMGAGAFIMAEVTGIPYTEIAAAAIIPAILYFASIYFMVDFEAAKLGMRGMREDELPKFNKMIRQVYLFIPIIILIAALFMGYSVIRAGTLATVAAAMVSWLTPYRMGTRAIVKAFELAGIMSIQIIAVCAAAGIIVGVISLTGVGARFSNLLLDLAGVSQLLALFFAMCIAILLGMGMPTTAAYAVAAAVVAPGLVNLGIPLLTAHFFVFYFAVVSAITPPVALASYAAAGISGANAMETSVASFKIGITAFIVPFMFFYNAALLMDGTWFEVIRAGLTATVGVFLLSAGVQGWFMGGPSAWFLRVGLIIAALFMIEGGLVTDLAGVGIAGGVYLIQRIFHPRPGATIPVRGAD</sequence>
<feature type="transmembrane region" description="Helical" evidence="3">
    <location>
        <begin position="345"/>
        <end position="368"/>
    </location>
</feature>
<proteinExistence type="predicted"/>
<feature type="transmembrane region" description="Helical" evidence="3">
    <location>
        <begin position="257"/>
        <end position="277"/>
    </location>
</feature>
<keyword evidence="6" id="KW-1185">Reference proteome</keyword>
<keyword evidence="2" id="KW-0175">Coiled coil</keyword>
<keyword evidence="3" id="KW-0472">Membrane</keyword>
<dbReference type="Pfam" id="PF06808">
    <property type="entry name" value="DctM"/>
    <property type="match status" value="1"/>
</dbReference>
<feature type="transmembrane region" description="Helical" evidence="3">
    <location>
        <begin position="514"/>
        <end position="533"/>
    </location>
</feature>
<gene>
    <name evidence="5" type="ORF">MACH21_12980</name>
</gene>
<feature type="domain" description="TRAP C4-dicarboxylate transport system permease DctM subunit" evidence="4">
    <location>
        <begin position="332"/>
        <end position="761"/>
    </location>
</feature>
<dbReference type="GO" id="GO:0005886">
    <property type="term" value="C:plasma membrane"/>
    <property type="evidence" value="ECO:0007669"/>
    <property type="project" value="UniProtKB-SubCell"/>
</dbReference>
<evidence type="ECO:0000259" key="4">
    <source>
        <dbReference type="Pfam" id="PF06808"/>
    </source>
</evidence>